<dbReference type="AlphaFoldDB" id="A0A2M7R7S6"/>
<dbReference type="PANTHER" id="PTHR38471">
    <property type="entry name" value="FOUR HELIX BUNDLE PROTEIN"/>
    <property type="match status" value="1"/>
</dbReference>
<dbReference type="NCBIfam" id="TIGR02436">
    <property type="entry name" value="four helix bundle protein"/>
    <property type="match status" value="1"/>
</dbReference>
<dbReference type="PANTHER" id="PTHR38471:SF2">
    <property type="entry name" value="FOUR HELIX BUNDLE PROTEIN"/>
    <property type="match status" value="1"/>
</dbReference>
<evidence type="ECO:0000313" key="1">
    <source>
        <dbReference type="EMBL" id="PIY89741.1"/>
    </source>
</evidence>
<dbReference type="EMBL" id="PFLW01000001">
    <property type="protein sequence ID" value="PIY89741.1"/>
    <property type="molecule type" value="Genomic_DNA"/>
</dbReference>
<dbReference type="InterPro" id="IPR036583">
    <property type="entry name" value="23S_rRNA_IVS_sf"/>
</dbReference>
<comment type="caution">
    <text evidence="1">The sequence shown here is derived from an EMBL/GenBank/DDBJ whole genome shotgun (WGS) entry which is preliminary data.</text>
</comment>
<dbReference type="Proteomes" id="UP000230767">
    <property type="component" value="Unassembled WGS sequence"/>
</dbReference>
<organism evidence="1 2">
    <name type="scientific">Candidatus Nealsonbacteria bacterium CG_4_10_14_0_8_um_filter_37_14</name>
    <dbReference type="NCBI Taxonomy" id="1974684"/>
    <lineage>
        <taxon>Bacteria</taxon>
        <taxon>Candidatus Nealsoniibacteriota</taxon>
    </lineage>
</organism>
<reference evidence="2" key="1">
    <citation type="submission" date="2017-09" db="EMBL/GenBank/DDBJ databases">
        <title>Depth-based differentiation of microbial function through sediment-hosted aquifers and enrichment of novel symbionts in the deep terrestrial subsurface.</title>
        <authorList>
            <person name="Probst A.J."/>
            <person name="Ladd B."/>
            <person name="Jarett J.K."/>
            <person name="Geller-Mcgrath D.E."/>
            <person name="Sieber C.M.K."/>
            <person name="Emerson J.B."/>
            <person name="Anantharaman K."/>
            <person name="Thomas B.C."/>
            <person name="Malmstrom R."/>
            <person name="Stieglmeier M."/>
            <person name="Klingl A."/>
            <person name="Woyke T."/>
            <person name="Ryan C.M."/>
            <person name="Banfield J.F."/>
        </authorList>
    </citation>
    <scope>NUCLEOTIDE SEQUENCE [LARGE SCALE GENOMIC DNA]</scope>
</reference>
<protein>
    <recommendedName>
        <fullName evidence="3">Four helix bundle protein</fullName>
    </recommendedName>
</protein>
<evidence type="ECO:0008006" key="3">
    <source>
        <dbReference type="Google" id="ProtNLM"/>
    </source>
</evidence>
<dbReference type="Gene3D" id="1.20.1440.60">
    <property type="entry name" value="23S rRNA-intervening sequence"/>
    <property type="match status" value="1"/>
</dbReference>
<dbReference type="SUPFAM" id="SSF158446">
    <property type="entry name" value="IVS-encoded protein-like"/>
    <property type="match status" value="1"/>
</dbReference>
<accession>A0A2M7R7S6</accession>
<dbReference type="CDD" id="cd16377">
    <property type="entry name" value="23S_rRNA_IVP_like"/>
    <property type="match status" value="1"/>
</dbReference>
<evidence type="ECO:0000313" key="2">
    <source>
        <dbReference type="Proteomes" id="UP000230767"/>
    </source>
</evidence>
<dbReference type="InterPro" id="IPR012657">
    <property type="entry name" value="23S_rRNA-intervening_sequence"/>
</dbReference>
<proteinExistence type="predicted"/>
<gene>
    <name evidence="1" type="ORF">COY73_00010</name>
</gene>
<dbReference type="Pfam" id="PF05635">
    <property type="entry name" value="23S_rRNA_IVP"/>
    <property type="match status" value="1"/>
</dbReference>
<name>A0A2M7R7S6_9BACT</name>
<sequence length="110" mass="12698">MENKITIKSFTDLQVWQEGHQLVLLIYQITKTLPKEEKYCLIDQMRRAAISITSDIAEGFSRHGFKEKLQFYYMALGSVTELQNQPITPGCSKKLTIRSGKSFLLKKLKN</sequence>